<dbReference type="InterPro" id="IPR054695">
    <property type="entry name" value="Pierisin-like_dom"/>
</dbReference>
<evidence type="ECO:0000256" key="1">
    <source>
        <dbReference type="SAM" id="MobiDB-lite"/>
    </source>
</evidence>
<dbReference type="RefSeq" id="WP_285568028.1">
    <property type="nucleotide sequence ID" value="NZ_BSTK01000002.1"/>
</dbReference>
<dbReference type="Proteomes" id="UP001165074">
    <property type="component" value="Unassembled WGS sequence"/>
</dbReference>
<reference evidence="3" key="1">
    <citation type="submission" date="2023-03" db="EMBL/GenBank/DDBJ databases">
        <title>Actinoallomurus iriomotensis NBRC 103684.</title>
        <authorList>
            <person name="Ichikawa N."/>
            <person name="Sato H."/>
            <person name="Tonouchi N."/>
        </authorList>
    </citation>
    <scope>NUCLEOTIDE SEQUENCE</scope>
    <source>
        <strain evidence="3">NBRC 103684</strain>
    </source>
</reference>
<accession>A0A9W6RVT3</accession>
<dbReference type="Pfam" id="PF22596">
    <property type="entry name" value="Scabin-like"/>
    <property type="match status" value="1"/>
</dbReference>
<dbReference type="AlphaFoldDB" id="A0A9W6RVT3"/>
<evidence type="ECO:0000313" key="4">
    <source>
        <dbReference type="Proteomes" id="UP001165074"/>
    </source>
</evidence>
<feature type="domain" description="Pierisin-like" evidence="2">
    <location>
        <begin position="4"/>
        <end position="127"/>
    </location>
</feature>
<gene>
    <name evidence="3" type="ORF">Airi02_014910</name>
</gene>
<sequence length="142" mass="16004">MTDKRPQEVFRDGLRPRGDRLGHLIDHVYNNPKDTGYVSTSRNPGYRRDSVRNDPRAAEALHGRYQWRYDVVLPGGIDVNATLDIASPFPDQEEVVFPGGIDVRFIRGVQWLENGSPSGAYIPNPDFDPGFPDEDIPISKLI</sequence>
<evidence type="ECO:0000259" key="2">
    <source>
        <dbReference type="Pfam" id="PF22596"/>
    </source>
</evidence>
<feature type="region of interest" description="Disordered" evidence="1">
    <location>
        <begin position="32"/>
        <end position="51"/>
    </location>
</feature>
<keyword evidence="4" id="KW-1185">Reference proteome</keyword>
<dbReference type="EMBL" id="BSTK01000002">
    <property type="protein sequence ID" value="GLY83561.1"/>
    <property type="molecule type" value="Genomic_DNA"/>
</dbReference>
<proteinExistence type="predicted"/>
<evidence type="ECO:0000313" key="3">
    <source>
        <dbReference type="EMBL" id="GLY83561.1"/>
    </source>
</evidence>
<name>A0A9W6RVT3_9ACTN</name>
<dbReference type="Gene3D" id="3.90.210.10">
    <property type="entry name" value="Heat-Labile Enterotoxin, subunit A"/>
    <property type="match status" value="1"/>
</dbReference>
<organism evidence="3 4">
    <name type="scientific">Actinoallomurus iriomotensis</name>
    <dbReference type="NCBI Taxonomy" id="478107"/>
    <lineage>
        <taxon>Bacteria</taxon>
        <taxon>Bacillati</taxon>
        <taxon>Actinomycetota</taxon>
        <taxon>Actinomycetes</taxon>
        <taxon>Streptosporangiales</taxon>
        <taxon>Thermomonosporaceae</taxon>
        <taxon>Actinoallomurus</taxon>
    </lineage>
</organism>
<dbReference type="SUPFAM" id="SSF56399">
    <property type="entry name" value="ADP-ribosylation"/>
    <property type="match status" value="1"/>
</dbReference>
<comment type="caution">
    <text evidence="3">The sequence shown here is derived from an EMBL/GenBank/DDBJ whole genome shotgun (WGS) entry which is preliminary data.</text>
</comment>
<protein>
    <recommendedName>
        <fullName evidence="2">Pierisin-like domain-containing protein</fullName>
    </recommendedName>
</protein>